<reference evidence="2 3" key="1">
    <citation type="submission" date="2024-02" db="EMBL/GenBank/DDBJ databases">
        <title>de novo genome assembly of Solanum bulbocastanum strain 11H21.</title>
        <authorList>
            <person name="Hosaka A.J."/>
        </authorList>
    </citation>
    <scope>NUCLEOTIDE SEQUENCE [LARGE SCALE GENOMIC DNA]</scope>
    <source>
        <tissue evidence="2">Young leaves</tissue>
    </source>
</reference>
<accession>A0AAN8TLY2</accession>
<dbReference type="Proteomes" id="UP001371456">
    <property type="component" value="Unassembled WGS sequence"/>
</dbReference>
<dbReference type="Pfam" id="PF10551">
    <property type="entry name" value="MULE"/>
    <property type="match status" value="1"/>
</dbReference>
<organism evidence="2 3">
    <name type="scientific">Solanum bulbocastanum</name>
    <name type="common">Wild potato</name>
    <dbReference type="NCBI Taxonomy" id="147425"/>
    <lineage>
        <taxon>Eukaryota</taxon>
        <taxon>Viridiplantae</taxon>
        <taxon>Streptophyta</taxon>
        <taxon>Embryophyta</taxon>
        <taxon>Tracheophyta</taxon>
        <taxon>Spermatophyta</taxon>
        <taxon>Magnoliopsida</taxon>
        <taxon>eudicotyledons</taxon>
        <taxon>Gunneridae</taxon>
        <taxon>Pentapetalae</taxon>
        <taxon>asterids</taxon>
        <taxon>lamiids</taxon>
        <taxon>Solanales</taxon>
        <taxon>Solanaceae</taxon>
        <taxon>Solanoideae</taxon>
        <taxon>Solaneae</taxon>
        <taxon>Solanum</taxon>
    </lineage>
</organism>
<name>A0AAN8TLY2_SOLBU</name>
<dbReference type="PANTHER" id="PTHR31973:SF197">
    <property type="entry name" value="SWIM-TYPE DOMAIN-CONTAINING PROTEIN"/>
    <property type="match status" value="1"/>
</dbReference>
<feature type="domain" description="MULE transposase" evidence="1">
    <location>
        <begin position="2"/>
        <end position="69"/>
    </location>
</feature>
<dbReference type="EMBL" id="JBANQN010000006">
    <property type="protein sequence ID" value="KAK6787477.1"/>
    <property type="molecule type" value="Genomic_DNA"/>
</dbReference>
<dbReference type="AlphaFoldDB" id="A0AAN8TLY2"/>
<keyword evidence="3" id="KW-1185">Reference proteome</keyword>
<evidence type="ECO:0000259" key="1">
    <source>
        <dbReference type="Pfam" id="PF10551"/>
    </source>
</evidence>
<dbReference type="InterPro" id="IPR018289">
    <property type="entry name" value="MULE_transposase_dom"/>
</dbReference>
<comment type="caution">
    <text evidence="2">The sequence shown here is derived from an EMBL/GenBank/DDBJ whole genome shotgun (WGS) entry which is preliminary data.</text>
</comment>
<evidence type="ECO:0000313" key="3">
    <source>
        <dbReference type="Proteomes" id="UP001371456"/>
    </source>
</evidence>
<gene>
    <name evidence="2" type="ORF">RDI58_016002</name>
</gene>
<sequence>MLPLAWAVVEYENKNTWTWFVNIVKTDLGLGDGGDLTLITDMQKGLSAAIQDLLPAAEHKMCARHILANWAKDWKGLQRRQQFWRIAKSSFESQLRNNVEKMKCLGPKKNDG</sequence>
<protein>
    <recommendedName>
        <fullName evidence="1">MULE transposase domain-containing protein</fullName>
    </recommendedName>
</protein>
<evidence type="ECO:0000313" key="2">
    <source>
        <dbReference type="EMBL" id="KAK6787477.1"/>
    </source>
</evidence>
<proteinExistence type="predicted"/>
<dbReference type="PANTHER" id="PTHR31973">
    <property type="entry name" value="POLYPROTEIN, PUTATIVE-RELATED"/>
    <property type="match status" value="1"/>
</dbReference>